<dbReference type="InParanoid" id="E1ZGB3"/>
<dbReference type="GO" id="GO:0033290">
    <property type="term" value="C:eukaryotic 48S preinitiation complex"/>
    <property type="evidence" value="ECO:0007669"/>
    <property type="project" value="UniProtKB-UniRule"/>
</dbReference>
<dbReference type="HAMAP" id="MF_03005">
    <property type="entry name" value="eIF3f"/>
    <property type="match status" value="1"/>
</dbReference>
<keyword evidence="7" id="KW-1185">Reference proteome</keyword>
<dbReference type="SMART" id="SM00232">
    <property type="entry name" value="JAB_MPN"/>
    <property type="match status" value="1"/>
</dbReference>
<reference evidence="6 7" key="1">
    <citation type="journal article" date="2010" name="Plant Cell">
        <title>The Chlorella variabilis NC64A genome reveals adaptation to photosymbiosis, coevolution with viruses, and cryptic sex.</title>
        <authorList>
            <person name="Blanc G."/>
            <person name="Duncan G."/>
            <person name="Agarkova I."/>
            <person name="Borodovsky M."/>
            <person name="Gurnon J."/>
            <person name="Kuo A."/>
            <person name="Lindquist E."/>
            <person name="Lucas S."/>
            <person name="Pangilinan J."/>
            <person name="Polle J."/>
            <person name="Salamov A."/>
            <person name="Terry A."/>
            <person name="Yamada T."/>
            <person name="Dunigan D.D."/>
            <person name="Grigoriev I.V."/>
            <person name="Claverie J.M."/>
            <person name="Van Etten J.L."/>
        </authorList>
    </citation>
    <scope>NUCLEOTIDE SEQUENCE [LARGE SCALE GENOMIC DNA]</scope>
    <source>
        <strain evidence="6 7">NC64A</strain>
    </source>
</reference>
<dbReference type="OMA" id="EYFVHFH"/>
<dbReference type="GO" id="GO:0071541">
    <property type="term" value="C:eukaryotic translation initiation factor 3 complex, eIF3m"/>
    <property type="evidence" value="ECO:0007669"/>
    <property type="project" value="TreeGrafter"/>
</dbReference>
<sequence length="284" mass="31142">MAPTPLTLAVGPTENSVRVHPVVLFTITDAFLRRKEEQERVIGTLLGTIADGVVEVKNCYAVPHSESHDQVALDVQHHHTMAALQHRVNSREQIVGWFSTGDPDASRSRDALIHSFYGNECPNPVHLALDTSGQGGTMSVRAFVSCALSIGGRELAREFSEVDCEVRSTEAERVGVDLLSTELQEKLPGDMEGLADSFERLQQSLQQAQDYVDAVVAGKRKGNTAIGRYLAETVAAVPHFGREEFERMLTDQQNDCTLVLFLSKLIQAHLALADKLGTMQLPLL</sequence>
<gene>
    <name evidence="6" type="ORF">CHLNCDRAFT_134176</name>
</gene>
<dbReference type="InterPro" id="IPR024969">
    <property type="entry name" value="EIF3F/CSN6-like_C"/>
</dbReference>
<keyword evidence="1 4" id="KW-0963">Cytoplasm</keyword>
<dbReference type="GeneID" id="17354574"/>
<dbReference type="KEGG" id="cvr:CHLNCDRAFT_134176"/>
<proteinExistence type="inferred from homology"/>
<accession>E1ZGB3</accession>
<feature type="domain" description="MPN" evidence="5">
    <location>
        <begin position="17"/>
        <end position="149"/>
    </location>
</feature>
<protein>
    <recommendedName>
        <fullName evidence="4">Eukaryotic translation initiation factor 3 subunit F</fullName>
        <shortName evidence="4">eIF3f</shortName>
    </recommendedName>
    <alternativeName>
        <fullName evidence="4">eIF-3-epsilon</fullName>
    </alternativeName>
</protein>
<dbReference type="GO" id="GO:0031369">
    <property type="term" value="F:translation initiation factor binding"/>
    <property type="evidence" value="ECO:0007669"/>
    <property type="project" value="InterPro"/>
</dbReference>
<evidence type="ECO:0000313" key="7">
    <source>
        <dbReference type="Proteomes" id="UP000008141"/>
    </source>
</evidence>
<evidence type="ECO:0000256" key="4">
    <source>
        <dbReference type="HAMAP-Rule" id="MF_03005"/>
    </source>
</evidence>
<dbReference type="InterPro" id="IPR037518">
    <property type="entry name" value="MPN"/>
</dbReference>
<dbReference type="Pfam" id="PF13012">
    <property type="entry name" value="MitMem_reg"/>
    <property type="match status" value="1"/>
</dbReference>
<dbReference type="EMBL" id="GL433845">
    <property type="protein sequence ID" value="EFN55124.1"/>
    <property type="molecule type" value="Genomic_DNA"/>
</dbReference>
<dbReference type="CDD" id="cd08064">
    <property type="entry name" value="MPN_eIF3f"/>
    <property type="match status" value="1"/>
</dbReference>
<dbReference type="Pfam" id="PF01398">
    <property type="entry name" value="JAB"/>
    <property type="match status" value="1"/>
</dbReference>
<dbReference type="PROSITE" id="PS50249">
    <property type="entry name" value="MPN"/>
    <property type="match status" value="1"/>
</dbReference>
<dbReference type="Gene3D" id="3.40.140.10">
    <property type="entry name" value="Cytidine Deaminase, domain 2"/>
    <property type="match status" value="1"/>
</dbReference>
<dbReference type="STRING" id="554065.E1ZGB3"/>
<dbReference type="InterPro" id="IPR000555">
    <property type="entry name" value="JAMM/MPN+_dom"/>
</dbReference>
<dbReference type="GO" id="GO:0008237">
    <property type="term" value="F:metallopeptidase activity"/>
    <property type="evidence" value="ECO:0007669"/>
    <property type="project" value="InterPro"/>
</dbReference>
<dbReference type="PANTHER" id="PTHR10540:SF6">
    <property type="entry name" value="EUKARYOTIC TRANSLATION INITIATION FACTOR 3 SUBUNIT F"/>
    <property type="match status" value="1"/>
</dbReference>
<comment type="subcellular location">
    <subcellularLocation>
        <location evidence="4">Cytoplasm</location>
    </subcellularLocation>
</comment>
<comment type="function">
    <text evidence="4">Component of the eukaryotic translation initiation factor 3 (eIF-3) complex, which is involved in protein synthesis of a specialized repertoire of mRNAs and, together with other initiation factors, stimulates binding of mRNA and methionyl-tRNAi to the 40S ribosome. The eIF-3 complex specifically targets and initiates translation of a subset of mRNAs involved in cell proliferation.</text>
</comment>
<evidence type="ECO:0000256" key="2">
    <source>
        <dbReference type="ARBA" id="ARBA00022540"/>
    </source>
</evidence>
<evidence type="ECO:0000256" key="1">
    <source>
        <dbReference type="ARBA" id="ARBA00022490"/>
    </source>
</evidence>
<name>E1ZGB3_CHLVA</name>
<keyword evidence="2 4" id="KW-0396">Initiation factor</keyword>
<evidence type="ECO:0000313" key="6">
    <source>
        <dbReference type="EMBL" id="EFN55124.1"/>
    </source>
</evidence>
<evidence type="ECO:0000259" key="5">
    <source>
        <dbReference type="PROSITE" id="PS50249"/>
    </source>
</evidence>
<dbReference type="GO" id="GO:0003743">
    <property type="term" value="F:translation initiation factor activity"/>
    <property type="evidence" value="ECO:0007669"/>
    <property type="project" value="UniProtKB-UniRule"/>
</dbReference>
<keyword evidence="3 4" id="KW-0648">Protein biosynthesis</keyword>
<dbReference type="PANTHER" id="PTHR10540">
    <property type="entry name" value="EUKARYOTIC TRANSLATION INITIATION FACTOR 3 SUBUNIT F-RELATED"/>
    <property type="match status" value="1"/>
</dbReference>
<comment type="similarity">
    <text evidence="4">Belongs to the eIF-3 subunit F family.</text>
</comment>
<dbReference type="RefSeq" id="XP_005847226.1">
    <property type="nucleotide sequence ID" value="XM_005847164.1"/>
</dbReference>
<organism evidence="7">
    <name type="scientific">Chlorella variabilis</name>
    <name type="common">Green alga</name>
    <dbReference type="NCBI Taxonomy" id="554065"/>
    <lineage>
        <taxon>Eukaryota</taxon>
        <taxon>Viridiplantae</taxon>
        <taxon>Chlorophyta</taxon>
        <taxon>core chlorophytes</taxon>
        <taxon>Trebouxiophyceae</taxon>
        <taxon>Chlorellales</taxon>
        <taxon>Chlorellaceae</taxon>
        <taxon>Chlorella clade</taxon>
        <taxon>Chlorella</taxon>
    </lineage>
</organism>
<dbReference type="GO" id="GO:0001732">
    <property type="term" value="P:formation of cytoplasmic translation initiation complex"/>
    <property type="evidence" value="ECO:0007669"/>
    <property type="project" value="UniProtKB-UniRule"/>
</dbReference>
<dbReference type="GO" id="GO:0016282">
    <property type="term" value="C:eukaryotic 43S preinitiation complex"/>
    <property type="evidence" value="ECO:0007669"/>
    <property type="project" value="UniProtKB-UniRule"/>
</dbReference>
<dbReference type="FunCoup" id="E1ZGB3">
    <property type="interactions" value="2154"/>
</dbReference>
<dbReference type="AlphaFoldDB" id="E1ZGB3"/>
<dbReference type="eggNOG" id="KOG2975">
    <property type="taxonomic scope" value="Eukaryota"/>
</dbReference>
<dbReference type="InterPro" id="IPR027531">
    <property type="entry name" value="eIF3f"/>
</dbReference>
<dbReference type="Proteomes" id="UP000008141">
    <property type="component" value="Unassembled WGS sequence"/>
</dbReference>
<evidence type="ECO:0000256" key="3">
    <source>
        <dbReference type="ARBA" id="ARBA00022917"/>
    </source>
</evidence>
<comment type="subunit">
    <text evidence="4">Component of the eukaryotic translation initiation factor 3 (eIF-3) complex.</text>
</comment>
<dbReference type="OrthoDB" id="25498at2759"/>